<name>A0A7J7LAN0_9MAGN</name>
<protein>
    <submittedName>
        <fullName evidence="1">Uncharacterized protein</fullName>
    </submittedName>
</protein>
<dbReference type="EMBL" id="JACGCM010002464">
    <property type="protein sequence ID" value="KAF6139574.1"/>
    <property type="molecule type" value="Genomic_DNA"/>
</dbReference>
<evidence type="ECO:0000313" key="1">
    <source>
        <dbReference type="EMBL" id="KAF6139574.1"/>
    </source>
</evidence>
<dbReference type="AlphaFoldDB" id="A0A7J7LAN0"/>
<evidence type="ECO:0000313" key="2">
    <source>
        <dbReference type="Proteomes" id="UP000541444"/>
    </source>
</evidence>
<accession>A0A7J7LAN0</accession>
<keyword evidence="2" id="KW-1185">Reference proteome</keyword>
<dbReference type="Proteomes" id="UP000541444">
    <property type="component" value="Unassembled WGS sequence"/>
</dbReference>
<sequence length="57" mass="6533">MSGSHYWQQWGIEAILGIRDQDGSLITVYLTVDLKHNFRGANRCTNGSLSFELQEYI</sequence>
<gene>
    <name evidence="1" type="ORF">GIB67_015531</name>
</gene>
<comment type="caution">
    <text evidence="1">The sequence shown here is derived from an EMBL/GenBank/DDBJ whole genome shotgun (WGS) entry which is preliminary data.</text>
</comment>
<reference evidence="1 2" key="1">
    <citation type="journal article" date="2020" name="IScience">
        <title>Genome Sequencing of the Endangered Kingdonia uniflora (Circaeasteraceae, Ranunculales) Reveals Potential Mechanisms of Evolutionary Specialization.</title>
        <authorList>
            <person name="Sun Y."/>
            <person name="Deng T."/>
            <person name="Zhang A."/>
            <person name="Moore M.J."/>
            <person name="Landis J.B."/>
            <person name="Lin N."/>
            <person name="Zhang H."/>
            <person name="Zhang X."/>
            <person name="Huang J."/>
            <person name="Zhang X."/>
            <person name="Sun H."/>
            <person name="Wang H."/>
        </authorList>
    </citation>
    <scope>NUCLEOTIDE SEQUENCE [LARGE SCALE GENOMIC DNA]</scope>
    <source>
        <strain evidence="1">TB1705</strain>
        <tissue evidence="1">Leaf</tissue>
    </source>
</reference>
<organism evidence="1 2">
    <name type="scientific">Kingdonia uniflora</name>
    <dbReference type="NCBI Taxonomy" id="39325"/>
    <lineage>
        <taxon>Eukaryota</taxon>
        <taxon>Viridiplantae</taxon>
        <taxon>Streptophyta</taxon>
        <taxon>Embryophyta</taxon>
        <taxon>Tracheophyta</taxon>
        <taxon>Spermatophyta</taxon>
        <taxon>Magnoliopsida</taxon>
        <taxon>Ranunculales</taxon>
        <taxon>Circaeasteraceae</taxon>
        <taxon>Kingdonia</taxon>
    </lineage>
</organism>
<proteinExistence type="predicted"/>